<comment type="similarity">
    <text evidence="1">Belongs to the phosphopentomutase family.</text>
</comment>
<dbReference type="Pfam" id="PF01676">
    <property type="entry name" value="Metalloenzyme"/>
    <property type="match status" value="1"/>
</dbReference>
<dbReference type="Gene3D" id="3.40.720.10">
    <property type="entry name" value="Alkaline Phosphatase, subunit A"/>
    <property type="match status" value="1"/>
</dbReference>
<dbReference type="PANTHER" id="PTHR21110:SF0">
    <property type="entry name" value="PHOSPHOPENTOMUTASE"/>
    <property type="match status" value="1"/>
</dbReference>
<keyword evidence="4" id="KW-0413">Isomerase</keyword>
<dbReference type="SUPFAM" id="SSF53649">
    <property type="entry name" value="Alkaline phosphatase-like"/>
    <property type="match status" value="1"/>
</dbReference>
<feature type="domain" description="Metalloenzyme" evidence="5">
    <location>
        <begin position="6"/>
        <end position="277"/>
    </location>
</feature>
<dbReference type="EMBL" id="JAECVU010000002">
    <property type="protein sequence ID" value="MBH8588322.1"/>
    <property type="molecule type" value="Genomic_DNA"/>
</dbReference>
<gene>
    <name evidence="6" type="ORF">I8U22_05740</name>
</gene>
<keyword evidence="3" id="KW-0464">Manganese</keyword>
<comment type="caution">
    <text evidence="6">The sequence shown here is derived from an EMBL/GenBank/DDBJ whole genome shotgun (WGS) entry which is preliminary data.</text>
</comment>
<dbReference type="InterPro" id="IPR010045">
    <property type="entry name" value="DeoB"/>
</dbReference>
<evidence type="ECO:0000256" key="4">
    <source>
        <dbReference type="ARBA" id="ARBA00023235"/>
    </source>
</evidence>
<sequence>MGKIAVVLLFIDGVGLGEMADHNPWVTYPTPCIRQLLGGMPLVREAAGRHGPDLLLLETDACLGVEGLPQSATGQATIFTGKNAAREMGKHMSGLPFRRLREWVKKDNIYLQFEKKGWKATFANAYTKEYFERPATKRGWVSVTTATIQSSGEPVRFFPELVEGKAVYHDITRTILKKSGTDVEEITPEQAARHLWSIASGYDLVVHEFFLSDRAGHKQDPWLLQYVTHHYDRFLGELARLKGPEDTIVLVSDHGNSEDLRVKTHTANPVPTLVIGDIDAFSEVDTGAWDLTGIVPLLHRIVSRNKNEVKDR</sequence>
<dbReference type="RefSeq" id="WP_049720612.1">
    <property type="nucleotide sequence ID" value="NZ_CP036487.1"/>
</dbReference>
<dbReference type="PANTHER" id="PTHR21110">
    <property type="entry name" value="PHOSPHOPENTOMUTASE"/>
    <property type="match status" value="1"/>
</dbReference>
<dbReference type="InterPro" id="IPR006124">
    <property type="entry name" value="Metalloenzyme"/>
</dbReference>
<keyword evidence="2" id="KW-0479">Metal-binding</keyword>
<evidence type="ECO:0000313" key="7">
    <source>
        <dbReference type="Proteomes" id="UP000641910"/>
    </source>
</evidence>
<evidence type="ECO:0000256" key="1">
    <source>
        <dbReference type="ARBA" id="ARBA00010373"/>
    </source>
</evidence>
<evidence type="ECO:0000259" key="5">
    <source>
        <dbReference type="Pfam" id="PF01676"/>
    </source>
</evidence>
<organism evidence="6 7">
    <name type="scientific">Thermoactinomyces vulgaris</name>
    <dbReference type="NCBI Taxonomy" id="2026"/>
    <lineage>
        <taxon>Bacteria</taxon>
        <taxon>Bacillati</taxon>
        <taxon>Bacillota</taxon>
        <taxon>Bacilli</taxon>
        <taxon>Bacillales</taxon>
        <taxon>Thermoactinomycetaceae</taxon>
        <taxon>Thermoactinomyces</taxon>
    </lineage>
</organism>
<evidence type="ECO:0000256" key="3">
    <source>
        <dbReference type="ARBA" id="ARBA00023211"/>
    </source>
</evidence>
<reference evidence="6 7" key="1">
    <citation type="submission" date="2020-12" db="EMBL/GenBank/DDBJ databases">
        <title>WGS of Thermoactinomyces spp.</title>
        <authorList>
            <person name="Cheng K."/>
        </authorList>
    </citation>
    <scope>NUCLEOTIDE SEQUENCE [LARGE SCALE GENOMIC DNA]</scope>
    <source>
        <strain evidence="7">CICC 10650\ACCC 41061</strain>
    </source>
</reference>
<name>A0ABS0QGD9_THEVU</name>
<proteinExistence type="inferred from homology"/>
<keyword evidence="7" id="KW-1185">Reference proteome</keyword>
<evidence type="ECO:0000256" key="2">
    <source>
        <dbReference type="ARBA" id="ARBA00022723"/>
    </source>
</evidence>
<evidence type="ECO:0000313" key="6">
    <source>
        <dbReference type="EMBL" id="MBH8588322.1"/>
    </source>
</evidence>
<dbReference type="InterPro" id="IPR017850">
    <property type="entry name" value="Alkaline_phosphatase_core_sf"/>
</dbReference>
<dbReference type="Proteomes" id="UP000641910">
    <property type="component" value="Unassembled WGS sequence"/>
</dbReference>
<accession>A0ABS0QGD9</accession>
<protein>
    <recommendedName>
        <fullName evidence="5">Metalloenzyme domain-containing protein</fullName>
    </recommendedName>
</protein>